<dbReference type="SUPFAM" id="SSF57850">
    <property type="entry name" value="RING/U-box"/>
    <property type="match status" value="1"/>
</dbReference>
<dbReference type="PANTHER" id="PTHR24103">
    <property type="entry name" value="E3 UBIQUITIN-PROTEIN LIGASE TRIM"/>
    <property type="match status" value="1"/>
</dbReference>
<name>A0A2I4D3S1_AUSLI</name>
<dbReference type="InterPro" id="IPR001841">
    <property type="entry name" value="Znf_RING"/>
</dbReference>
<dbReference type="PRINTS" id="PR01407">
    <property type="entry name" value="BUTYPHLNCDUF"/>
</dbReference>
<dbReference type="Pfam" id="PF00622">
    <property type="entry name" value="SPRY"/>
    <property type="match status" value="1"/>
</dbReference>
<dbReference type="Gene3D" id="2.60.120.920">
    <property type="match status" value="1"/>
</dbReference>
<feature type="domain" description="B box-type" evidence="6">
    <location>
        <begin position="82"/>
        <end position="123"/>
    </location>
</feature>
<dbReference type="AlphaFoldDB" id="A0A2I4D3S1"/>
<evidence type="ECO:0000259" key="5">
    <source>
        <dbReference type="PROSITE" id="PS50089"/>
    </source>
</evidence>
<evidence type="ECO:0000259" key="6">
    <source>
        <dbReference type="PROSITE" id="PS50119"/>
    </source>
</evidence>
<evidence type="ECO:0000313" key="9">
    <source>
        <dbReference type="RefSeq" id="XP_013886893.1"/>
    </source>
</evidence>
<dbReference type="RefSeq" id="XP_013886893.1">
    <property type="nucleotide sequence ID" value="XM_014031439.1"/>
</dbReference>
<keyword evidence="3" id="KW-0862">Zinc</keyword>
<dbReference type="SMART" id="SM00449">
    <property type="entry name" value="SPRY"/>
    <property type="match status" value="1"/>
</dbReference>
<dbReference type="InterPro" id="IPR003877">
    <property type="entry name" value="SPRY_dom"/>
</dbReference>
<dbReference type="InterPro" id="IPR013320">
    <property type="entry name" value="ConA-like_dom_sf"/>
</dbReference>
<dbReference type="PROSITE" id="PS50119">
    <property type="entry name" value="ZF_BBOX"/>
    <property type="match status" value="1"/>
</dbReference>
<dbReference type="InterPro" id="IPR001870">
    <property type="entry name" value="B30.2/SPRY"/>
</dbReference>
<evidence type="ECO:0000256" key="1">
    <source>
        <dbReference type="ARBA" id="ARBA00022723"/>
    </source>
</evidence>
<dbReference type="CDD" id="cd12893">
    <property type="entry name" value="SPRY_PRY_TRIM35"/>
    <property type="match status" value="1"/>
</dbReference>
<proteinExistence type="predicted"/>
<dbReference type="InterPro" id="IPR017907">
    <property type="entry name" value="Znf_RING_CS"/>
</dbReference>
<sequence>MLGANSFSDLDLLCPQCSDIYCLPVILICGHNVCRVCLYKFWEVKRCKNCPVCGKESSSGLPPINLDLQSAVEDFKERNTVEDSAECVLHHEKLKVFCNNDEEPICLVCQISKQHTAHKCCPVEEAALAKKTEMSELLECLKKKVKLMNKTKQQWEETKTYLKTQSSQIEAAIKEEFKKLHRFLAEEESKRLRVLNQEEETKTELMSKKIQTIEEHIKYLFSTISHIDKVLLEKDLSFLKSSCDVFLVQNSTDDTCFFFQTQAYKETKKKATSTIPDPESVNDILLNSSKHLGLLDYEVWKKMMNVVIYTPVILDPNTAHANLKLSQGLTRVQYSNKLLLPDNPERCTSGMCVLGASGFTSGKHRWTVDLGQGKDWYVGVARESIKRKSAVFFSPAEGFWVIGYCSKDSVWAQNSPRTRVALKHTLEKITIELDCDKGRVVFSNKADSSVIYTFKEKFSEKVFPEKIFPYISVGLCDDWKNASPLSICPVALKVNKE</sequence>
<dbReference type="InterPro" id="IPR000315">
    <property type="entry name" value="Znf_B-box"/>
</dbReference>
<reference evidence="9" key="1">
    <citation type="submission" date="2025-08" db="UniProtKB">
        <authorList>
            <consortium name="RefSeq"/>
        </authorList>
    </citation>
    <scope>IDENTIFICATION</scope>
    <source>
        <strain evidence="9">Quisiro</strain>
        <tissue evidence="9">Liver</tissue>
    </source>
</reference>
<dbReference type="SMART" id="SM00589">
    <property type="entry name" value="PRY"/>
    <property type="match status" value="1"/>
</dbReference>
<dbReference type="Gene3D" id="3.30.40.10">
    <property type="entry name" value="Zinc/RING finger domain, C3HC4 (zinc finger)"/>
    <property type="match status" value="1"/>
</dbReference>
<accession>A0A2I4D3S1</accession>
<evidence type="ECO:0000256" key="3">
    <source>
        <dbReference type="ARBA" id="ARBA00022833"/>
    </source>
</evidence>
<feature type="domain" description="B30.2/SPRY" evidence="7">
    <location>
        <begin position="292"/>
        <end position="492"/>
    </location>
</feature>
<dbReference type="SUPFAM" id="SSF49899">
    <property type="entry name" value="Concanavalin A-like lectins/glucanases"/>
    <property type="match status" value="1"/>
</dbReference>
<gene>
    <name evidence="9" type="primary">LOC106534714</name>
</gene>
<dbReference type="GeneID" id="106534714"/>
<evidence type="ECO:0000256" key="2">
    <source>
        <dbReference type="ARBA" id="ARBA00022771"/>
    </source>
</evidence>
<dbReference type="InterPro" id="IPR043136">
    <property type="entry name" value="B30.2/SPRY_sf"/>
</dbReference>
<dbReference type="SUPFAM" id="SSF57845">
    <property type="entry name" value="B-box zinc-binding domain"/>
    <property type="match status" value="1"/>
</dbReference>
<dbReference type="PROSITE" id="PS50089">
    <property type="entry name" value="ZF_RING_2"/>
    <property type="match status" value="1"/>
</dbReference>
<evidence type="ECO:0000256" key="4">
    <source>
        <dbReference type="PROSITE-ProRule" id="PRU00024"/>
    </source>
</evidence>
<dbReference type="PROSITE" id="PS50188">
    <property type="entry name" value="B302_SPRY"/>
    <property type="match status" value="1"/>
</dbReference>
<evidence type="ECO:0000313" key="8">
    <source>
        <dbReference type="Proteomes" id="UP000192220"/>
    </source>
</evidence>
<dbReference type="InParanoid" id="A0A2I4D3S1"/>
<dbReference type="InterPro" id="IPR013083">
    <property type="entry name" value="Znf_RING/FYVE/PHD"/>
</dbReference>
<dbReference type="InterPro" id="IPR003879">
    <property type="entry name" value="Butyrophylin_SPRY"/>
</dbReference>
<keyword evidence="8" id="KW-1185">Reference proteome</keyword>
<dbReference type="Pfam" id="PF00643">
    <property type="entry name" value="zf-B_box"/>
    <property type="match status" value="1"/>
</dbReference>
<keyword evidence="2 4" id="KW-0863">Zinc-finger</keyword>
<evidence type="ECO:0000259" key="7">
    <source>
        <dbReference type="PROSITE" id="PS50188"/>
    </source>
</evidence>
<dbReference type="OrthoDB" id="654191at2759"/>
<dbReference type="InterPro" id="IPR006574">
    <property type="entry name" value="PRY"/>
</dbReference>
<dbReference type="PROSITE" id="PS00518">
    <property type="entry name" value="ZF_RING_1"/>
    <property type="match status" value="1"/>
</dbReference>
<dbReference type="GO" id="GO:0008270">
    <property type="term" value="F:zinc ion binding"/>
    <property type="evidence" value="ECO:0007669"/>
    <property type="project" value="UniProtKB-KW"/>
</dbReference>
<dbReference type="Pfam" id="PF13765">
    <property type="entry name" value="PRY"/>
    <property type="match status" value="1"/>
</dbReference>
<dbReference type="FunFam" id="2.60.120.920:FF:000004">
    <property type="entry name" value="Butyrophilin subfamily 1 member A1"/>
    <property type="match status" value="1"/>
</dbReference>
<feature type="domain" description="RING-type" evidence="5">
    <location>
        <begin position="14"/>
        <end position="53"/>
    </location>
</feature>
<organism evidence="8 9">
    <name type="scientific">Austrofundulus limnaeus</name>
    <name type="common">Annual killifish</name>
    <dbReference type="NCBI Taxonomy" id="52670"/>
    <lineage>
        <taxon>Eukaryota</taxon>
        <taxon>Metazoa</taxon>
        <taxon>Chordata</taxon>
        <taxon>Craniata</taxon>
        <taxon>Vertebrata</taxon>
        <taxon>Euteleostomi</taxon>
        <taxon>Actinopterygii</taxon>
        <taxon>Neopterygii</taxon>
        <taxon>Teleostei</taxon>
        <taxon>Neoteleostei</taxon>
        <taxon>Acanthomorphata</taxon>
        <taxon>Ovalentaria</taxon>
        <taxon>Atherinomorphae</taxon>
        <taxon>Cyprinodontiformes</taxon>
        <taxon>Rivulidae</taxon>
        <taxon>Austrofundulus</taxon>
    </lineage>
</organism>
<keyword evidence="1" id="KW-0479">Metal-binding</keyword>
<protein>
    <submittedName>
        <fullName evidence="9">Zinc-binding protein A33</fullName>
    </submittedName>
</protein>
<dbReference type="InterPro" id="IPR050143">
    <property type="entry name" value="TRIM/RBCC"/>
</dbReference>
<dbReference type="Gene3D" id="3.30.160.60">
    <property type="entry name" value="Classic Zinc Finger"/>
    <property type="match status" value="1"/>
</dbReference>
<dbReference type="Proteomes" id="UP000192220">
    <property type="component" value="Unplaced"/>
</dbReference>
<dbReference type="KEGG" id="alim:106534714"/>